<proteinExistence type="inferred from homology"/>
<evidence type="ECO:0000256" key="2">
    <source>
        <dbReference type="ARBA" id="ARBA00022763"/>
    </source>
</evidence>
<organism evidence="5 6">
    <name type="scientific">Flexivirga aerilata</name>
    <dbReference type="NCBI Taxonomy" id="1656889"/>
    <lineage>
        <taxon>Bacteria</taxon>
        <taxon>Bacillati</taxon>
        <taxon>Actinomycetota</taxon>
        <taxon>Actinomycetes</taxon>
        <taxon>Micrococcales</taxon>
        <taxon>Dermacoccaceae</taxon>
        <taxon>Flexivirga</taxon>
    </lineage>
</organism>
<dbReference type="RefSeq" id="WP_171155852.1">
    <property type="nucleotide sequence ID" value="NZ_JABENB010000002.1"/>
</dbReference>
<dbReference type="InterPro" id="IPR043128">
    <property type="entry name" value="Rev_trsase/Diguanyl_cyclase"/>
</dbReference>
<dbReference type="PANTHER" id="PTHR35369:SF2">
    <property type="entry name" value="BLR3025 PROTEIN"/>
    <property type="match status" value="1"/>
</dbReference>
<dbReference type="Gene3D" id="1.10.150.20">
    <property type="entry name" value="5' to 3' exonuclease, C-terminal subdomain"/>
    <property type="match status" value="1"/>
</dbReference>
<dbReference type="CDD" id="cd03468">
    <property type="entry name" value="PolY_like"/>
    <property type="match status" value="1"/>
</dbReference>
<evidence type="ECO:0000259" key="4">
    <source>
        <dbReference type="PROSITE" id="PS50173"/>
    </source>
</evidence>
<evidence type="ECO:0000256" key="1">
    <source>
        <dbReference type="ARBA" id="ARBA00010945"/>
    </source>
</evidence>
<keyword evidence="2" id="KW-0227">DNA damage</keyword>
<reference evidence="5 6" key="1">
    <citation type="submission" date="2020-05" db="EMBL/GenBank/DDBJ databases">
        <title>Flexivirga sp. ID2601S isolated from air conditioner.</title>
        <authorList>
            <person name="Kim D.H."/>
        </authorList>
    </citation>
    <scope>NUCLEOTIDE SEQUENCE [LARGE SCALE GENOMIC DNA]</scope>
    <source>
        <strain evidence="5 6">ID2601S</strain>
    </source>
</reference>
<comment type="function">
    <text evidence="3">Poorly processive, error-prone DNA polymerase involved in untargeted mutagenesis. Copies undamaged DNA at stalled replication forks, which arise in vivo from mismatched or misaligned primer ends. These misaligned primers can be extended by PolIV. Exhibits no 3'-5' exonuclease (proofreading) activity. May be involved in translesional synthesis, in conjunction with the beta clamp from PolIII.</text>
</comment>
<dbReference type="Pfam" id="PF00817">
    <property type="entry name" value="IMS"/>
    <property type="match status" value="1"/>
</dbReference>
<dbReference type="AlphaFoldDB" id="A0A849AHV8"/>
<comment type="similarity">
    <text evidence="1">Belongs to the DNA polymerase type-Y family.</text>
</comment>
<dbReference type="InterPro" id="IPR001126">
    <property type="entry name" value="UmuC"/>
</dbReference>
<dbReference type="GO" id="GO:0006281">
    <property type="term" value="P:DNA repair"/>
    <property type="evidence" value="ECO:0007669"/>
    <property type="project" value="InterPro"/>
</dbReference>
<evidence type="ECO:0000313" key="6">
    <source>
        <dbReference type="Proteomes" id="UP000557772"/>
    </source>
</evidence>
<name>A0A849AHV8_9MICO</name>
<dbReference type="Gene3D" id="3.40.1170.60">
    <property type="match status" value="1"/>
</dbReference>
<dbReference type="EMBL" id="JABENB010000002">
    <property type="protein sequence ID" value="NNG39979.1"/>
    <property type="molecule type" value="Genomic_DNA"/>
</dbReference>
<dbReference type="SUPFAM" id="SSF56672">
    <property type="entry name" value="DNA/RNA polymerases"/>
    <property type="match status" value="1"/>
</dbReference>
<evidence type="ECO:0000256" key="3">
    <source>
        <dbReference type="ARBA" id="ARBA00025589"/>
    </source>
</evidence>
<dbReference type="Proteomes" id="UP000557772">
    <property type="component" value="Unassembled WGS sequence"/>
</dbReference>
<dbReference type="PANTHER" id="PTHR35369">
    <property type="entry name" value="BLR3025 PROTEIN-RELATED"/>
    <property type="match status" value="1"/>
</dbReference>
<accession>A0A849AHV8</accession>
<feature type="domain" description="UmuC" evidence="4">
    <location>
        <begin position="33"/>
        <end position="189"/>
    </location>
</feature>
<dbReference type="Gene3D" id="3.30.70.270">
    <property type="match status" value="1"/>
</dbReference>
<dbReference type="InterPro" id="IPR043502">
    <property type="entry name" value="DNA/RNA_pol_sf"/>
</dbReference>
<protein>
    <submittedName>
        <fullName evidence="5">DNA polymerase Y family protein</fullName>
    </submittedName>
</protein>
<sequence length="528" mass="58266">MIGPDPLRVLMLWCPDWPVLAVQLTQGVPHDAPLALVDRGLVVARSAAAAVEGVETGLRIRQAQHRCPELIVLPHDQLAEARAFEPMLHAVEEKIPDVQVIRPGLAAVRAKGAARFYGGEESAARALLDHVRSHAQHDLRLTVDLRAGAADGFFTAEHAAYATRPQRPIRLVPAGTSADFLANLPVTTVCDKRTSNLLQRMGIRTLRDLADLPREQVHARFGAAGLHAHQLAHGEDSPTLSPRTLPPDLGMSVTFDPPAAHLEQIVARCEPAATEFVEALTRASLICTEIRVTVQVEPGALLEQQWRHPWQFGRAEVLDRVRWQLEDLAADAVTVDDDGLPAAVLSVHVMPESLDSTAHHATALWGDRPDEKVEHALTGLQHRLGHEGVLTSAVAGGRLLHERRVLRPWGDALPTTRERRLEQPWPGTVPGPAPPTVFSQARQVQVTTEHGAPITVDDRGAVSGAPGWLHLPDDGRRRITAWAGPWPVRQRWWRKQRDINRFQLIDNQSTAWLALTEGDSWWIEARYD</sequence>
<dbReference type="PROSITE" id="PS50173">
    <property type="entry name" value="UMUC"/>
    <property type="match status" value="1"/>
</dbReference>
<evidence type="ECO:0000313" key="5">
    <source>
        <dbReference type="EMBL" id="NNG39979.1"/>
    </source>
</evidence>
<comment type="caution">
    <text evidence="5">The sequence shown here is derived from an EMBL/GenBank/DDBJ whole genome shotgun (WGS) entry which is preliminary data.</text>
</comment>
<gene>
    <name evidence="5" type="ORF">HJ588_11955</name>
</gene>
<dbReference type="InterPro" id="IPR050356">
    <property type="entry name" value="SulA_CellDiv_inhibitor"/>
</dbReference>
<keyword evidence="6" id="KW-1185">Reference proteome</keyword>